<reference evidence="2 3" key="2">
    <citation type="journal article" date="2015" name="Syst. Appl. Microbiol.">
        <title>Nitrincola nitratireducens sp. nov. isolated from a haloalkaline crater lake.</title>
        <authorList>
            <person name="Singh A."/>
            <person name="Vaidya B."/>
            <person name="Tanuku N.R."/>
            <person name="Pinnaka A.K."/>
        </authorList>
    </citation>
    <scope>NUCLEOTIDE SEQUENCE [LARGE SCALE GENOMIC DNA]</scope>
    <source>
        <strain evidence="2 3">AK23</strain>
    </source>
</reference>
<keyword evidence="1" id="KW-0812">Transmembrane</keyword>
<dbReference type="RefSeq" id="WP_036513095.1">
    <property type="nucleotide sequence ID" value="NZ_AONB01000019.1"/>
</dbReference>
<sequence length="279" mass="31370">MSNPKHTIFWMTTFLAIVGAVCALIFAPLQTVFMANWVFNLLIFVVLLVGIVITYRQVFMLFPEIRWVAQFRTGRTGLSILREPRLLKPLARQLGEDSKRDRFSLSSMSLRTVLDGIRTRLDEQREITRYFIGLLVFLGLLGTFWGLLGTISSVGHVIMSLDMQQRDFAEVFTALQSGLLKPLEGMGTAFSSSLLGLGGSLVLGFLDIQAGHAQNRFYDGLEEWLTGVTNLVEKARFHGDPNDPDAIPDDKAHLDVLLEIDRLRQENLKLATELARKQS</sequence>
<keyword evidence="1" id="KW-1133">Transmembrane helix</keyword>
<reference evidence="3" key="1">
    <citation type="submission" date="2012-11" db="EMBL/GenBank/DDBJ databases">
        <authorList>
            <person name="Singh A."/>
            <person name="Pinnaka A.K."/>
            <person name="Vaidya B."/>
        </authorList>
    </citation>
    <scope>NUCLEOTIDE SEQUENCE [LARGE SCALE GENOMIC DNA]</scope>
    <source>
        <strain evidence="3">AK23</strain>
    </source>
</reference>
<comment type="caution">
    <text evidence="2">The sequence shown here is derived from an EMBL/GenBank/DDBJ whole genome shotgun (WGS) entry which is preliminary data.</text>
</comment>
<keyword evidence="3" id="KW-1185">Reference proteome</keyword>
<feature type="transmembrane region" description="Helical" evidence="1">
    <location>
        <begin position="33"/>
        <end position="55"/>
    </location>
</feature>
<evidence type="ECO:0008006" key="4">
    <source>
        <dbReference type="Google" id="ProtNLM"/>
    </source>
</evidence>
<feature type="transmembrane region" description="Helical" evidence="1">
    <location>
        <begin position="130"/>
        <end position="151"/>
    </location>
</feature>
<evidence type="ECO:0000313" key="2">
    <source>
        <dbReference type="EMBL" id="EXJ09830.1"/>
    </source>
</evidence>
<feature type="transmembrane region" description="Helical" evidence="1">
    <location>
        <begin position="185"/>
        <end position="206"/>
    </location>
</feature>
<accession>W9VGT0</accession>
<gene>
    <name evidence="2" type="ORF">D791_03158</name>
</gene>
<feature type="transmembrane region" description="Helical" evidence="1">
    <location>
        <begin position="7"/>
        <end position="27"/>
    </location>
</feature>
<organism evidence="2 3">
    <name type="scientific">Nitrincola nitratireducens</name>
    <dbReference type="NCBI Taxonomy" id="1229521"/>
    <lineage>
        <taxon>Bacteria</taxon>
        <taxon>Pseudomonadati</taxon>
        <taxon>Pseudomonadota</taxon>
        <taxon>Gammaproteobacteria</taxon>
        <taxon>Oceanospirillales</taxon>
        <taxon>Oceanospirillaceae</taxon>
        <taxon>Nitrincola</taxon>
    </lineage>
</organism>
<dbReference type="Proteomes" id="UP000019464">
    <property type="component" value="Unassembled WGS sequence"/>
</dbReference>
<name>W9VGT0_9GAMM</name>
<dbReference type="AlphaFoldDB" id="W9VGT0"/>
<evidence type="ECO:0000256" key="1">
    <source>
        <dbReference type="SAM" id="Phobius"/>
    </source>
</evidence>
<dbReference type="EMBL" id="AONB01000019">
    <property type="protein sequence ID" value="EXJ09830.1"/>
    <property type="molecule type" value="Genomic_DNA"/>
</dbReference>
<dbReference type="PATRIC" id="fig|1229521.3.peg.3190"/>
<keyword evidence="1" id="KW-0472">Membrane</keyword>
<protein>
    <recommendedName>
        <fullName evidence="4">Flagellar motor protein MotA</fullName>
    </recommendedName>
</protein>
<dbReference type="STRING" id="1229521.D791_03158"/>
<evidence type="ECO:0000313" key="3">
    <source>
        <dbReference type="Proteomes" id="UP000019464"/>
    </source>
</evidence>
<proteinExistence type="predicted"/>